<dbReference type="AlphaFoldDB" id="W1WRQ2"/>
<dbReference type="InterPro" id="IPR025382">
    <property type="entry name" value="Cap4-like_endonuclease_dom"/>
</dbReference>
<dbReference type="Pfam" id="PF14130">
    <property type="entry name" value="Cap4_nuclease"/>
    <property type="match status" value="1"/>
</dbReference>
<sequence length="363" mass="42346">MLPYDLSGSRSKNRFRNELLWGLEKLYEIYNTEEDFCIIFDYACDIEIHLAKRFEFYQIKTTNKGQAYTIGKILNPDKQGNSILGKVYMLKNIIDGKQEFESTKIAIVVNVPLKTLDDTVHSSIKELNLNSIRDTKEAKRKCDRVKGNLEIQSKSKIIENLKAEIKTDKIDLTNAYYINSSLDLIKPDDTLLGITLKFIHSVTGKEYCKILTFYRLLKDLIDNKACYELQCNSYDELKKNKGITKSEFDMILHKYTSITDNYIKEAKTIVEQSYSGFLEKIKLIKGISFITTVMKENLVLITLKEKIIEYIDNNIEEYTGNDRETIDSIFEEFDEKFPLEYSEHERIAFVILMVAKYKEDQNE</sequence>
<dbReference type="GO" id="GO:0004518">
    <property type="term" value="F:nuclease activity"/>
    <property type="evidence" value="ECO:0007669"/>
    <property type="project" value="InterPro"/>
</dbReference>
<evidence type="ECO:0000259" key="1">
    <source>
        <dbReference type="Pfam" id="PF14130"/>
    </source>
</evidence>
<dbReference type="EMBL" id="AZMM01018379">
    <property type="protein sequence ID" value="ETJ20803.1"/>
    <property type="molecule type" value="Genomic_DNA"/>
</dbReference>
<organism evidence="2">
    <name type="scientific">human gut metagenome</name>
    <dbReference type="NCBI Taxonomy" id="408170"/>
    <lineage>
        <taxon>unclassified sequences</taxon>
        <taxon>metagenomes</taxon>
        <taxon>organismal metagenomes</taxon>
    </lineage>
</organism>
<reference evidence="2" key="1">
    <citation type="submission" date="2013-12" db="EMBL/GenBank/DDBJ databases">
        <title>A Varibaculum cambriense genome reconstructed from a premature infant gut community with otherwise low bacterial novelty that shifts toward anaerobic metabolism during the third week of life.</title>
        <authorList>
            <person name="Brown C.T."/>
            <person name="Sharon I."/>
            <person name="Thomas B.C."/>
            <person name="Castelle C.J."/>
            <person name="Morowitz M.J."/>
            <person name="Banfield J.F."/>
        </authorList>
    </citation>
    <scope>NUCLEOTIDE SEQUENCE</scope>
</reference>
<name>W1WRQ2_9ZZZZ</name>
<accession>W1WRQ2</accession>
<feature type="domain" description="CD-NTase associated protein 4-like DNA endonuclease" evidence="1">
    <location>
        <begin position="7"/>
        <end position="225"/>
    </location>
</feature>
<gene>
    <name evidence="2" type="ORF">Q604_UNBC18379G0007</name>
</gene>
<proteinExistence type="predicted"/>
<protein>
    <recommendedName>
        <fullName evidence="1">CD-NTase associated protein 4-like DNA endonuclease domain-containing protein</fullName>
    </recommendedName>
</protein>
<comment type="caution">
    <text evidence="2">The sequence shown here is derived from an EMBL/GenBank/DDBJ whole genome shotgun (WGS) entry which is preliminary data.</text>
</comment>
<evidence type="ECO:0000313" key="2">
    <source>
        <dbReference type="EMBL" id="ETJ20803.1"/>
    </source>
</evidence>